<comment type="caution">
    <text evidence="9">The sequence shown here is derived from an EMBL/GenBank/DDBJ whole genome shotgun (WGS) entry which is preliminary data.</text>
</comment>
<reference evidence="9" key="2">
    <citation type="submission" date="2020-11" db="EMBL/GenBank/DDBJ databases">
        <authorList>
            <person name="Cecchin M."/>
            <person name="Marcolungo L."/>
            <person name="Rossato M."/>
            <person name="Girolomoni L."/>
            <person name="Cosentino E."/>
            <person name="Cuine S."/>
            <person name="Li-Beisson Y."/>
            <person name="Delledonne M."/>
            <person name="Ballottari M."/>
        </authorList>
    </citation>
    <scope>NUCLEOTIDE SEQUENCE</scope>
    <source>
        <strain evidence="9">211/11P</strain>
        <tissue evidence="9">Whole cell</tissue>
    </source>
</reference>
<keyword evidence="4 7" id="KW-0934">Plastid</keyword>
<feature type="binding site" evidence="6">
    <location>
        <position position="201"/>
    </location>
    <ligand>
        <name>chlorophyll a</name>
        <dbReference type="ChEBI" id="CHEBI:58416"/>
        <label>1</label>
    </ligand>
</feature>
<keyword evidence="10" id="KW-1185">Reference proteome</keyword>
<keyword evidence="7" id="KW-0604">Photosystem II</keyword>
<keyword evidence="2 7" id="KW-0150">Chloroplast</keyword>
<name>A0A9D4TZB8_CHLVU</name>
<reference evidence="9" key="1">
    <citation type="journal article" date="2019" name="Plant J.">
        <title>Chlorella vulgaris genome assembly and annotation reveals the molecular basis for metabolic acclimation to high light conditions.</title>
        <authorList>
            <person name="Cecchin M."/>
            <person name="Marcolungo L."/>
            <person name="Rossato M."/>
            <person name="Girolomoni L."/>
            <person name="Cosentino E."/>
            <person name="Cuine S."/>
            <person name="Li-Beisson Y."/>
            <person name="Delledonne M."/>
            <person name="Ballottari M."/>
        </authorList>
    </citation>
    <scope>NUCLEOTIDE SEQUENCE</scope>
    <source>
        <strain evidence="9">211/11P</strain>
    </source>
</reference>
<comment type="similarity">
    <text evidence="7">Belongs to the light-harvesting chlorophyll a/b-binding (LHC) protein family.</text>
</comment>
<comment type="subcellular location">
    <subcellularLocation>
        <location evidence="7">Plastid</location>
        <location evidence="7">Chloroplast thylakoid membrane</location>
    </subcellularLocation>
</comment>
<evidence type="ECO:0000256" key="2">
    <source>
        <dbReference type="ARBA" id="ARBA00022528"/>
    </source>
</evidence>
<keyword evidence="7" id="KW-0603">Photosystem I</keyword>
<dbReference type="GO" id="GO:0009522">
    <property type="term" value="C:photosystem I"/>
    <property type="evidence" value="ECO:0007669"/>
    <property type="project" value="UniProtKB-KW"/>
</dbReference>
<evidence type="ECO:0000313" key="9">
    <source>
        <dbReference type="EMBL" id="KAI3438605.1"/>
    </source>
</evidence>
<dbReference type="Gene3D" id="1.10.3460.10">
    <property type="entry name" value="Chlorophyll a/b binding protein domain"/>
    <property type="match status" value="1"/>
</dbReference>
<evidence type="ECO:0000256" key="1">
    <source>
        <dbReference type="ARBA" id="ARBA00022494"/>
    </source>
</evidence>
<dbReference type="EMBL" id="SIDB01000001">
    <property type="protein sequence ID" value="KAI3438605.1"/>
    <property type="molecule type" value="Genomic_DNA"/>
</dbReference>
<evidence type="ECO:0000256" key="4">
    <source>
        <dbReference type="ARBA" id="ARBA00022640"/>
    </source>
</evidence>
<evidence type="ECO:0000313" key="10">
    <source>
        <dbReference type="Proteomes" id="UP001055712"/>
    </source>
</evidence>
<dbReference type="OrthoDB" id="423598at2759"/>
<evidence type="ECO:0000256" key="6">
    <source>
        <dbReference type="PIRSR" id="PIRSR601344-1"/>
    </source>
</evidence>
<accession>A0A9D4TZB8</accession>
<dbReference type="GO" id="GO:0009765">
    <property type="term" value="P:photosynthesis, light harvesting"/>
    <property type="evidence" value="ECO:0007669"/>
    <property type="project" value="InterPro"/>
</dbReference>
<keyword evidence="7" id="KW-0793">Thylakoid</keyword>
<dbReference type="GO" id="GO:0016168">
    <property type="term" value="F:chlorophyll binding"/>
    <property type="evidence" value="ECO:0007669"/>
    <property type="project" value="UniProtKB-KW"/>
</dbReference>
<organism evidence="9 10">
    <name type="scientific">Chlorella vulgaris</name>
    <name type="common">Green alga</name>
    <dbReference type="NCBI Taxonomy" id="3077"/>
    <lineage>
        <taxon>Eukaryota</taxon>
        <taxon>Viridiplantae</taxon>
        <taxon>Chlorophyta</taxon>
        <taxon>core chlorophytes</taxon>
        <taxon>Trebouxiophyceae</taxon>
        <taxon>Chlorellales</taxon>
        <taxon>Chlorellaceae</taxon>
        <taxon>Chlorella clade</taxon>
        <taxon>Chlorella</taxon>
    </lineage>
</organism>
<dbReference type="AlphaFoldDB" id="A0A9D4TZB8"/>
<dbReference type="GO" id="GO:0009535">
    <property type="term" value="C:chloroplast thylakoid membrane"/>
    <property type="evidence" value="ECO:0007669"/>
    <property type="project" value="UniProtKB-SubCell"/>
</dbReference>
<feature type="binding site" evidence="6">
    <location>
        <position position="75"/>
    </location>
    <ligand>
        <name>chlorophyll a</name>
        <dbReference type="ChEBI" id="CHEBI:58416"/>
        <label>1</label>
    </ligand>
</feature>
<dbReference type="InterPro" id="IPR001344">
    <property type="entry name" value="Chloro_AB-bd_pln"/>
</dbReference>
<feature type="binding site" evidence="6">
    <location>
        <position position="213"/>
    </location>
    <ligand>
        <name>chlorophyll a</name>
        <dbReference type="ChEBI" id="CHEBI:58416"/>
        <label>1</label>
    </ligand>
</feature>
<feature type="binding site" evidence="6">
    <location>
        <position position="228"/>
    </location>
    <ligand>
        <name>chlorophyll a</name>
        <dbReference type="ChEBI" id="CHEBI:58416"/>
        <label>1</label>
    </ligand>
</feature>
<feature type="binding site" description="axial binding residue" evidence="6">
    <location>
        <position position="80"/>
    </location>
    <ligand>
        <name>chlorophyll b</name>
        <dbReference type="ChEBI" id="CHEBI:61721"/>
        <label>1</label>
    </ligand>
    <ligandPart>
        <name>Mg</name>
        <dbReference type="ChEBI" id="CHEBI:25107"/>
    </ligandPart>
</feature>
<proteinExistence type="inferred from homology"/>
<dbReference type="SUPFAM" id="SSF103511">
    <property type="entry name" value="Chlorophyll a-b binding protein"/>
    <property type="match status" value="1"/>
</dbReference>
<evidence type="ECO:0000256" key="8">
    <source>
        <dbReference type="SAM" id="MobiDB-lite"/>
    </source>
</evidence>
<dbReference type="Pfam" id="PF00504">
    <property type="entry name" value="Chloroa_b-bind"/>
    <property type="match status" value="1"/>
</dbReference>
<evidence type="ECO:0000256" key="5">
    <source>
        <dbReference type="ARBA" id="ARBA00022991"/>
    </source>
</evidence>
<dbReference type="Proteomes" id="UP001055712">
    <property type="component" value="Unassembled WGS sequence"/>
</dbReference>
<feature type="binding site" evidence="6">
    <location>
        <position position="199"/>
    </location>
    <ligand>
        <name>chlorophyll a</name>
        <dbReference type="ChEBI" id="CHEBI:58416"/>
        <label>1</label>
    </ligand>
</feature>
<dbReference type="InterPro" id="IPR022796">
    <property type="entry name" value="Chloroa_b-bind"/>
</dbReference>
<feature type="region of interest" description="Disordered" evidence="8">
    <location>
        <begin position="23"/>
        <end position="42"/>
    </location>
</feature>
<dbReference type="GO" id="GO:0009523">
    <property type="term" value="C:photosystem II"/>
    <property type="evidence" value="ECO:0007669"/>
    <property type="project" value="UniProtKB-KW"/>
</dbReference>
<feature type="binding site" evidence="6">
    <location>
        <position position="196"/>
    </location>
    <ligand>
        <name>chlorophyll a</name>
        <dbReference type="ChEBI" id="CHEBI:58416"/>
        <label>1</label>
    </ligand>
</feature>
<keyword evidence="1 6" id="KW-0148">Chlorophyll</keyword>
<evidence type="ECO:0000256" key="3">
    <source>
        <dbReference type="ARBA" id="ARBA00022531"/>
    </source>
</evidence>
<gene>
    <name evidence="9" type="ORF">D9Q98_001028</name>
</gene>
<keyword evidence="3 7" id="KW-0602">Photosynthesis</keyword>
<protein>
    <recommendedName>
        <fullName evidence="7">Chlorophyll a-b binding protein, chloroplastic</fullName>
    </recommendedName>
</protein>
<dbReference type="PANTHER" id="PTHR21649">
    <property type="entry name" value="CHLOROPHYLL A/B BINDING PROTEIN"/>
    <property type="match status" value="1"/>
</dbReference>
<comment type="function">
    <text evidence="7">The light-harvesting complex (LHC) functions as a light receptor, it captures and delivers excitation energy to photosystems with which it is closely associated.</text>
</comment>
<sequence length="249" mass="26829">MQAALAPSRVALGRAASRVQARRSPVVAQATSRPLWQPGSTPPAHLDGSLPGDFGFDPLNLGSNAAALDWYRNAELQNGRWAMLGVAGIIIPAELTRVGLLNVPDWADAGKVYIESEDAIPFSSLLMVQLFLFNFVEIKRWEDIKKPGCQGEPGSFLGFESSFKGTGVSGYPGGAFNPLGLGNSSEESMTDFKWREIRNGRLAMVAFLGFLAQHAATGQGPIDNLVYHLQDPWAHNFATNSVSIPGTIF</sequence>
<keyword evidence="5 7" id="KW-0157">Chromophore</keyword>
<evidence type="ECO:0000256" key="7">
    <source>
        <dbReference type="RuleBase" id="RU363080"/>
    </source>
</evidence>